<accession>A0A9E8ZDL6</accession>
<dbReference type="KEGG" id="tsin:OXH18_20025"/>
<name>A0A9E8ZDL6_9CYAN</name>
<sequence>MRPVSTLKSNQLLGEETDPPSWLIGLGWKQVAGNVQRSATMTLSLFF</sequence>
<protein>
    <submittedName>
        <fullName evidence="1">Uncharacterized protein</fullName>
    </submittedName>
</protein>
<dbReference type="Proteomes" id="UP001163152">
    <property type="component" value="Chromosome"/>
</dbReference>
<organism evidence="1 2">
    <name type="scientific">Thermocoleostomius sinensis A174</name>
    <dbReference type="NCBI Taxonomy" id="2016057"/>
    <lineage>
        <taxon>Bacteria</taxon>
        <taxon>Bacillati</taxon>
        <taxon>Cyanobacteriota</taxon>
        <taxon>Cyanophyceae</taxon>
        <taxon>Oculatellales</taxon>
        <taxon>Oculatellaceae</taxon>
        <taxon>Thermocoleostomius</taxon>
    </lineage>
</organism>
<dbReference type="AlphaFoldDB" id="A0A9E8ZDL6"/>
<reference evidence="1" key="1">
    <citation type="submission" date="2022-12" db="EMBL/GenBank/DDBJ databases">
        <title>Polyphasic identification of a Novel Hot-Spring Cyanobacterium Ocullathermofonsia sinensis gen nov. sp. nov. and Genomic Insights on its Adaptations to the Thermal Habitat.</title>
        <authorList>
            <person name="Daroch M."/>
            <person name="Tang J."/>
            <person name="Jiang Y."/>
        </authorList>
    </citation>
    <scope>NUCLEOTIDE SEQUENCE</scope>
    <source>
        <strain evidence="1">PKUAC-SCTA174</strain>
    </source>
</reference>
<proteinExistence type="predicted"/>
<evidence type="ECO:0000313" key="2">
    <source>
        <dbReference type="Proteomes" id="UP001163152"/>
    </source>
</evidence>
<dbReference type="EMBL" id="CP113797">
    <property type="protein sequence ID" value="WAL59438.1"/>
    <property type="molecule type" value="Genomic_DNA"/>
</dbReference>
<keyword evidence="2" id="KW-1185">Reference proteome</keyword>
<gene>
    <name evidence="1" type="ORF">OXH18_20025</name>
</gene>
<dbReference type="RefSeq" id="WP_268609233.1">
    <property type="nucleotide sequence ID" value="NZ_CP113797.1"/>
</dbReference>
<evidence type="ECO:0000313" key="1">
    <source>
        <dbReference type="EMBL" id="WAL59438.1"/>
    </source>
</evidence>